<reference evidence="5" key="1">
    <citation type="submission" date="2016-11" db="EMBL/GenBank/DDBJ databases">
        <authorList>
            <person name="Varghese N."/>
            <person name="Submissions S."/>
        </authorList>
    </citation>
    <scope>NUCLEOTIDE SEQUENCE [LARGE SCALE GENOMIC DNA]</scope>
    <source>
        <strain evidence="5">DSM 16990</strain>
    </source>
</reference>
<dbReference type="InterPro" id="IPR013491">
    <property type="entry name" value="Tape_meas_N"/>
</dbReference>
<dbReference type="EMBL" id="FQUQ01000004">
    <property type="protein sequence ID" value="SHG08244.1"/>
    <property type="molecule type" value="Genomic_DNA"/>
</dbReference>
<feature type="coiled-coil region" evidence="1">
    <location>
        <begin position="538"/>
        <end position="565"/>
    </location>
</feature>
<name>A0A1M5GWU4_9SPHI</name>
<evidence type="ECO:0000256" key="1">
    <source>
        <dbReference type="SAM" id="Coils"/>
    </source>
</evidence>
<dbReference type="OrthoDB" id="1414895at2"/>
<feature type="transmembrane region" description="Helical" evidence="2">
    <location>
        <begin position="333"/>
        <end position="354"/>
    </location>
</feature>
<evidence type="ECO:0000256" key="2">
    <source>
        <dbReference type="SAM" id="Phobius"/>
    </source>
</evidence>
<evidence type="ECO:0000313" key="5">
    <source>
        <dbReference type="Proteomes" id="UP000184287"/>
    </source>
</evidence>
<feature type="domain" description="Tape measure protein N-terminal" evidence="3">
    <location>
        <begin position="70"/>
        <end position="254"/>
    </location>
</feature>
<protein>
    <recommendedName>
        <fullName evidence="3">Tape measure protein N-terminal domain-containing protein</fullName>
    </recommendedName>
</protein>
<sequence length="1375" mass="150687">MSTAEENLNYRSTLDDSQFQAAIGRMEANVGRMTGQLMNQNGELETFAKKATDVANAFFSFDNIAAFLSSVVQVRNEYQQLDITFSTILKSKTAADALMKDLSSFAGTTPFGLKESADAAKQLLNYGSTAKDVVTELNILGNVASGVSVPIADLANIYGNLKKQGTASEDDINQLASRGIPIYEELASVLNVGKEKINTLVAAGQVGFPQVEQAFRNLTNAGGTFYGLMELRSGTLGAELERLQGAWDAMLNYIGDRNEGVFSGSIAAAATLVENYETILKVLEVLVVTYGVYRAAIIANTLATSGITAAQMLYSGALAVATQYQRIMNATALANPYIVVATALGALIAAVVVFSDASSEASRSLQEINDEVSANLDVEKNKLDQLLDVARDETLSKERRGRAISEINQLSPELLGNLTLETIKTEKAKDAINSYLASLEKSIKLKVANEKLEKLIRAKDEGAGFIDKVIGVSKYGLYAGTMMADLKANAENKKEQDAVKAEINTILSGDEKTESAPRRTVAFLDGEIEKQRILQKGLSETSAQYRKHNQEIKKLVEERRRITGESGPKVNSGPTKKDKILSDVLDFEKQAAKSGNPEDEDKIKAAQKNAESLRKRAESEKLDDGVVLRINRAEKIIEGQLKGEKETADLKSDLENRKSMYAEYEAFKTKVGTLEADRRYALEIKDYKSYLKSKEDLIKKKPEQTRTDEDNKQLAILDKEGKALTKQEKDQVAERFANAYKEAETYAQKEDNIRQEYKSKIDTINNEQNGGITADQRKNLEDLRDASIQATREEAYKKSEIYKKLAEETLILNREQIEKQIKTMRSLLKNSEISEEMKADVKSQLAGLEGRLGLGVDDANLKALSVEAKTLEGNIAAVKKLDINKPENVAELKRLRDKLLEVQDKTDQINKRGLDKFLEKLKDNKTLKGLSTGLNAASEAASTMSQALGGVDTEAGYTLDTIGQLAGAAGDVAGAIVSGDPLKMVGSAIKAVGTLFSIGKRVREMNEKARKEVEDFYANAIKGEREYQESIKERALQRVRDNKTALNGIKDELKIRQDQMAAWKQESDEIMGKLGGMSSIASETYKHGTWFRKAKVIKTYESLAGKDFGELSMLLSQGKLEGDAKVLVERLKELEQKGFDAEKAIADLAKQTNEIFTGTTSDNLANSLLGMFKEGKTGAQDLADFFKQTMDDAALSIFKNKVLAGAMESFYSEFAKRGASDEELTDTEITELKTIFNNLMGDAGKRFEELKKITGQDLGGSKTDSSSLTGSGTIKREITEETASVLTGLWRGQFDMTRQMLSISTEGNIVLSSIGGNAQDLLNVARSNFDVAMKIEANTFRTADNTGVMISKLDQVIANTKTTSIQTPSDLGIKK</sequence>
<proteinExistence type="predicted"/>
<evidence type="ECO:0000259" key="3">
    <source>
        <dbReference type="Pfam" id="PF20155"/>
    </source>
</evidence>
<keyword evidence="2" id="KW-0812">Transmembrane</keyword>
<gene>
    <name evidence="4" type="ORF">SAMN04488522_104405</name>
</gene>
<feature type="coiled-coil region" evidence="1">
    <location>
        <begin position="861"/>
        <end position="912"/>
    </location>
</feature>
<keyword evidence="2" id="KW-1133">Transmembrane helix</keyword>
<accession>A0A1M5GWU4</accession>
<dbReference type="RefSeq" id="WP_073233081.1">
    <property type="nucleotide sequence ID" value="NZ_FQUQ01000004.1"/>
</dbReference>
<organism evidence="4 5">
    <name type="scientific">Pedobacter caeni</name>
    <dbReference type="NCBI Taxonomy" id="288992"/>
    <lineage>
        <taxon>Bacteria</taxon>
        <taxon>Pseudomonadati</taxon>
        <taxon>Bacteroidota</taxon>
        <taxon>Sphingobacteriia</taxon>
        <taxon>Sphingobacteriales</taxon>
        <taxon>Sphingobacteriaceae</taxon>
        <taxon>Pedobacter</taxon>
    </lineage>
</organism>
<keyword evidence="2" id="KW-0472">Membrane</keyword>
<feature type="transmembrane region" description="Helical" evidence="2">
    <location>
        <begin position="302"/>
        <end position="321"/>
    </location>
</feature>
<dbReference type="Pfam" id="PF20155">
    <property type="entry name" value="TMP_3"/>
    <property type="match status" value="1"/>
</dbReference>
<keyword evidence="1" id="KW-0175">Coiled coil</keyword>
<feature type="coiled-coil region" evidence="1">
    <location>
        <begin position="1117"/>
        <end position="1151"/>
    </location>
</feature>
<dbReference type="STRING" id="288992.SAMN04488522_104405"/>
<keyword evidence="5" id="KW-1185">Reference proteome</keyword>
<evidence type="ECO:0000313" key="4">
    <source>
        <dbReference type="EMBL" id="SHG08244.1"/>
    </source>
</evidence>
<feature type="coiled-coil region" evidence="1">
    <location>
        <begin position="596"/>
        <end position="623"/>
    </location>
</feature>
<dbReference type="Proteomes" id="UP000184287">
    <property type="component" value="Unassembled WGS sequence"/>
</dbReference>